<sequence length="667" mass="73055">MSSENPTYDATEDPVAPYRLSLLYTPEDPLNNSLPSSIFAPGELGDLRFPNFLPMQDTAAWEVEQIDYPWEQRLVDRTRLVESTQPLEEYTREEGLQAIEEFDWSTPEDGLDLIAASSVPPTEVTATDEGEKRVDNLEIAAIDGGESTDAIIEPEATHRAIVGQTESEPTKTTSSIASLDPLDLSAVREKDQGVHGYQSWDSQLQEAAHAGATNSTSEILPTGYGGAEVLEQEPSQAPSQARPASTGSAHRDVYDTITTPSNTSGEQPPPLGGNLDAGTTILASDETASKSSATPPTESALEHADASDIPLLIPMTEGILKQETTPNPEEQAPLREKSKTSGTSKSKATSRNSLKISSTTRPAAPLKRPKALKTPQEVPRERFGETSDGIIQHDTNKTASAEIYFEEDTRPLNSPIDARTRREEIQAPLNDDEEDVQERLTDTSETKAYQRPPRNPVSNRELAALGSTFTPGMHLGLHHGQSKRARQSISTRDSSSSSDVEITSVKKKKRDAPARSKKPKLERTQAEIEHSEEEHSDLFPAPKYAAKGRKLPADKRTDTRLRASSPHASDVEEKPRTKRNSLLKNTLMPSVPVKNKFGFSPRKPRTSGMPASAKGNVRSKGKGKKADNAAEESTRTPLTRRKSQQLEKESQRQEKDANIGKRLRSKD</sequence>
<protein>
    <submittedName>
        <fullName evidence="2">Uncharacterized protein</fullName>
    </submittedName>
</protein>
<dbReference type="HOGENOM" id="CLU_411670_0_0_1"/>
<feature type="compositionally biased region" description="Polar residues" evidence="1">
    <location>
        <begin position="256"/>
        <end position="266"/>
    </location>
</feature>
<evidence type="ECO:0000313" key="3">
    <source>
        <dbReference type="Proteomes" id="UP000001055"/>
    </source>
</evidence>
<feature type="compositionally biased region" description="Basic and acidic residues" evidence="1">
    <location>
        <begin position="644"/>
        <end position="659"/>
    </location>
</feature>
<feature type="compositionally biased region" description="Low complexity" evidence="1">
    <location>
        <begin position="340"/>
        <end position="350"/>
    </location>
</feature>
<evidence type="ECO:0000256" key="1">
    <source>
        <dbReference type="SAM" id="MobiDB-lite"/>
    </source>
</evidence>
<dbReference type="GeneID" id="5968918"/>
<organism evidence="2 3">
    <name type="scientific">Phaeosphaeria nodorum (strain SN15 / ATCC MYA-4574 / FGSC 10173)</name>
    <name type="common">Glume blotch fungus</name>
    <name type="synonym">Parastagonospora nodorum</name>
    <dbReference type="NCBI Taxonomy" id="321614"/>
    <lineage>
        <taxon>Eukaryota</taxon>
        <taxon>Fungi</taxon>
        <taxon>Dikarya</taxon>
        <taxon>Ascomycota</taxon>
        <taxon>Pezizomycotina</taxon>
        <taxon>Dothideomycetes</taxon>
        <taxon>Pleosporomycetidae</taxon>
        <taxon>Pleosporales</taxon>
        <taxon>Pleosporineae</taxon>
        <taxon>Phaeosphaeriaceae</taxon>
        <taxon>Parastagonospora</taxon>
    </lineage>
</organism>
<dbReference type="AlphaFoldDB" id="Q0V3I0"/>
<feature type="compositionally biased region" description="Polar residues" evidence="1">
    <location>
        <begin position="233"/>
        <end position="248"/>
    </location>
</feature>
<proteinExistence type="predicted"/>
<feature type="region of interest" description="Disordered" evidence="1">
    <location>
        <begin position="231"/>
        <end position="309"/>
    </location>
</feature>
<reference evidence="3" key="1">
    <citation type="journal article" date="2007" name="Plant Cell">
        <title>Dothideomycete-plant interactions illuminated by genome sequencing and EST analysis of the wheat pathogen Stagonospora nodorum.</title>
        <authorList>
            <person name="Hane J.K."/>
            <person name="Lowe R.G."/>
            <person name="Solomon P.S."/>
            <person name="Tan K.C."/>
            <person name="Schoch C.L."/>
            <person name="Spatafora J.W."/>
            <person name="Crous P.W."/>
            <person name="Kodira C."/>
            <person name="Birren B.W."/>
            <person name="Galagan J.E."/>
            <person name="Torriani S.F."/>
            <person name="McDonald B.A."/>
            <person name="Oliver R.P."/>
        </authorList>
    </citation>
    <scope>NUCLEOTIDE SEQUENCE [LARGE SCALE GENOMIC DNA]</scope>
    <source>
        <strain evidence="3">SN15 / ATCC MYA-4574 / FGSC 10173</strain>
    </source>
</reference>
<dbReference type="VEuPathDB" id="FungiDB:JI435_014340"/>
<gene>
    <name evidence="2" type="ORF">SNOG_01434</name>
</gene>
<feature type="compositionally biased region" description="Polar residues" evidence="1">
    <location>
        <begin position="351"/>
        <end position="361"/>
    </location>
</feature>
<dbReference type="Proteomes" id="UP000001055">
    <property type="component" value="Unassembled WGS sequence"/>
</dbReference>
<evidence type="ECO:0000313" key="2">
    <source>
        <dbReference type="EMBL" id="EAT91083.2"/>
    </source>
</evidence>
<dbReference type="InParanoid" id="Q0V3I0"/>
<feature type="compositionally biased region" description="Polar residues" evidence="1">
    <location>
        <begin position="164"/>
        <end position="177"/>
    </location>
</feature>
<dbReference type="EMBL" id="CH445326">
    <property type="protein sequence ID" value="EAT91083.2"/>
    <property type="molecule type" value="Genomic_DNA"/>
</dbReference>
<feature type="compositionally biased region" description="Basic residues" evidence="1">
    <location>
        <begin position="476"/>
        <end position="486"/>
    </location>
</feature>
<feature type="compositionally biased region" description="Low complexity" evidence="1">
    <location>
        <begin position="488"/>
        <end position="503"/>
    </location>
</feature>
<feature type="compositionally biased region" description="Basic and acidic residues" evidence="1">
    <location>
        <begin position="551"/>
        <end position="561"/>
    </location>
</feature>
<dbReference type="KEGG" id="pno:SNOG_01434"/>
<accession>Q0V3I0</accession>
<feature type="region of interest" description="Disordered" evidence="1">
    <location>
        <begin position="321"/>
        <end position="667"/>
    </location>
</feature>
<feature type="compositionally biased region" description="Basic and acidic residues" evidence="1">
    <location>
        <begin position="624"/>
        <end position="634"/>
    </location>
</feature>
<feature type="region of interest" description="Disordered" evidence="1">
    <location>
        <begin position="159"/>
        <end position="183"/>
    </location>
</feature>
<feature type="compositionally biased region" description="Basic and acidic residues" evidence="1">
    <location>
        <begin position="511"/>
        <end position="537"/>
    </location>
</feature>
<dbReference type="RefSeq" id="XP_001792073.1">
    <property type="nucleotide sequence ID" value="XM_001792021.1"/>
</dbReference>
<name>Q0V3I0_PHANO</name>